<keyword evidence="6" id="KW-0028">Amino-acid biosynthesis</keyword>
<dbReference type="PROSITE" id="PS00165">
    <property type="entry name" value="DEHYDRATASE_SER_THR"/>
    <property type="match status" value="1"/>
</dbReference>
<comment type="caution">
    <text evidence="14">The sequence shown here is derived from an EMBL/GenBank/DDBJ whole genome shotgun (WGS) entry which is preliminary data.</text>
</comment>
<accession>A0ABW5J1M2</accession>
<sequence>MQLYSTKHQSPDVSLEEAIFRGLPPDNGLYMPTSIPTLPQTFWDNVENLSLQEIAFEIAYALIGEDVPADAVKALIDKAIDFTAPLVEVEEDTYCLELFHGPSMAFKDFGARFMAALMSYFLQKSEKQIHILVATSGDTGGAVAQGFYQTPNIDVTILYPSGKVSDIQEKQLTTLGANVRALEVAGTFDDCQALVKQAFLDKELSGQFSLASANSINIARLIPQAFYYVNAYAQLKKKGLAKELVISVPSGNFGNLSAGIIAWRMGMPVKQFIAATNVNKVVPEYLKSGIYEPISPSLSTISNAMDVGNPSNFPRMQALFGNDLAQMQKMLTGYFYSDTETRSAMRLVYERTGYVICPHTAVAYLGLKDYTKTLEESVTGVFLSTAHYAKFLDVVEEVIGEQPIPERLSALLDKEKQATQISTDYEAFKQNLIEAFSSSNADVE</sequence>
<evidence type="ECO:0000259" key="12">
    <source>
        <dbReference type="Pfam" id="PF00291"/>
    </source>
</evidence>
<gene>
    <name evidence="14" type="primary">thrC</name>
    <name evidence="14" type="ORF">ACFSR2_01510</name>
</gene>
<name>A0ABW5J1M2_9BACT</name>
<evidence type="ECO:0000256" key="1">
    <source>
        <dbReference type="ARBA" id="ARBA00001933"/>
    </source>
</evidence>
<protein>
    <recommendedName>
        <fullName evidence="5 11">Threonine synthase</fullName>
        <ecNumber evidence="4 11">4.2.3.1</ecNumber>
    </recommendedName>
</protein>
<evidence type="ECO:0000256" key="6">
    <source>
        <dbReference type="ARBA" id="ARBA00022605"/>
    </source>
</evidence>
<dbReference type="EC" id="4.2.3.1" evidence="4 11"/>
<dbReference type="PANTHER" id="PTHR42690:SF1">
    <property type="entry name" value="THREONINE SYNTHASE-LIKE 2"/>
    <property type="match status" value="1"/>
</dbReference>
<dbReference type="InterPro" id="IPR004450">
    <property type="entry name" value="Thr_synthase-like"/>
</dbReference>
<proteinExistence type="inferred from homology"/>
<dbReference type="Proteomes" id="UP001597510">
    <property type="component" value="Unassembled WGS sequence"/>
</dbReference>
<dbReference type="InterPro" id="IPR000634">
    <property type="entry name" value="Ser/Thr_deHydtase_PyrdxlP-BS"/>
</dbReference>
<keyword evidence="9 14" id="KW-0456">Lyase</keyword>
<feature type="domain" description="Tryptophan synthase beta chain-like PALP" evidence="12">
    <location>
        <begin position="96"/>
        <end position="379"/>
    </location>
</feature>
<dbReference type="InterPro" id="IPR029144">
    <property type="entry name" value="Thr_synth_N"/>
</dbReference>
<evidence type="ECO:0000256" key="3">
    <source>
        <dbReference type="ARBA" id="ARBA00005517"/>
    </source>
</evidence>
<evidence type="ECO:0000313" key="14">
    <source>
        <dbReference type="EMBL" id="MFD2519540.1"/>
    </source>
</evidence>
<comment type="similarity">
    <text evidence="3">Belongs to the threonine synthase family.</text>
</comment>
<dbReference type="GO" id="GO:0004795">
    <property type="term" value="F:threonine synthase activity"/>
    <property type="evidence" value="ECO:0007669"/>
    <property type="project" value="UniProtKB-EC"/>
</dbReference>
<evidence type="ECO:0000256" key="4">
    <source>
        <dbReference type="ARBA" id="ARBA00013028"/>
    </source>
</evidence>
<comment type="catalytic activity">
    <reaction evidence="10">
        <text>O-phospho-L-homoserine + H2O = L-threonine + phosphate</text>
        <dbReference type="Rhea" id="RHEA:10840"/>
        <dbReference type="ChEBI" id="CHEBI:15377"/>
        <dbReference type="ChEBI" id="CHEBI:43474"/>
        <dbReference type="ChEBI" id="CHEBI:57590"/>
        <dbReference type="ChEBI" id="CHEBI:57926"/>
        <dbReference type="EC" id="4.2.3.1"/>
    </reaction>
</comment>
<keyword evidence="8" id="KW-0663">Pyridoxal phosphate</keyword>
<dbReference type="NCBIfam" id="TIGR00260">
    <property type="entry name" value="thrC"/>
    <property type="match status" value="1"/>
</dbReference>
<dbReference type="Pfam" id="PF14821">
    <property type="entry name" value="Thr_synth_N"/>
    <property type="match status" value="1"/>
</dbReference>
<evidence type="ECO:0000256" key="8">
    <source>
        <dbReference type="ARBA" id="ARBA00022898"/>
    </source>
</evidence>
<comment type="cofactor">
    <cofactor evidence="1">
        <name>pyridoxal 5'-phosphate</name>
        <dbReference type="ChEBI" id="CHEBI:597326"/>
    </cofactor>
</comment>
<dbReference type="InterPro" id="IPR036052">
    <property type="entry name" value="TrpB-like_PALP_sf"/>
</dbReference>
<reference evidence="15" key="1">
    <citation type="journal article" date="2019" name="Int. J. Syst. Evol. Microbiol.">
        <title>The Global Catalogue of Microorganisms (GCM) 10K type strain sequencing project: providing services to taxonomists for standard genome sequencing and annotation.</title>
        <authorList>
            <consortium name="The Broad Institute Genomics Platform"/>
            <consortium name="The Broad Institute Genome Sequencing Center for Infectious Disease"/>
            <person name="Wu L."/>
            <person name="Ma J."/>
        </authorList>
    </citation>
    <scope>NUCLEOTIDE SEQUENCE [LARGE SCALE GENOMIC DNA]</scope>
    <source>
        <strain evidence="15">KCTC 52344</strain>
    </source>
</reference>
<dbReference type="PANTHER" id="PTHR42690">
    <property type="entry name" value="THREONINE SYNTHASE FAMILY MEMBER"/>
    <property type="match status" value="1"/>
</dbReference>
<dbReference type="SUPFAM" id="SSF53686">
    <property type="entry name" value="Tryptophan synthase beta subunit-like PLP-dependent enzymes"/>
    <property type="match status" value="1"/>
</dbReference>
<evidence type="ECO:0000256" key="11">
    <source>
        <dbReference type="NCBIfam" id="TIGR00260"/>
    </source>
</evidence>
<evidence type="ECO:0000313" key="15">
    <source>
        <dbReference type="Proteomes" id="UP001597510"/>
    </source>
</evidence>
<dbReference type="RefSeq" id="WP_340236705.1">
    <property type="nucleotide sequence ID" value="NZ_JBBEWC010000006.1"/>
</dbReference>
<evidence type="ECO:0000256" key="7">
    <source>
        <dbReference type="ARBA" id="ARBA00022697"/>
    </source>
</evidence>
<evidence type="ECO:0000256" key="10">
    <source>
        <dbReference type="ARBA" id="ARBA00049144"/>
    </source>
</evidence>
<evidence type="ECO:0000259" key="13">
    <source>
        <dbReference type="Pfam" id="PF14821"/>
    </source>
</evidence>
<dbReference type="EMBL" id="JBHULC010000003">
    <property type="protein sequence ID" value="MFD2519540.1"/>
    <property type="molecule type" value="Genomic_DNA"/>
</dbReference>
<organism evidence="14 15">
    <name type="scientific">Emticicia soli</name>
    <dbReference type="NCBI Taxonomy" id="2027878"/>
    <lineage>
        <taxon>Bacteria</taxon>
        <taxon>Pseudomonadati</taxon>
        <taxon>Bacteroidota</taxon>
        <taxon>Cytophagia</taxon>
        <taxon>Cytophagales</taxon>
        <taxon>Leadbetterellaceae</taxon>
        <taxon>Emticicia</taxon>
    </lineage>
</organism>
<dbReference type="CDD" id="cd01560">
    <property type="entry name" value="Thr-synth_2"/>
    <property type="match status" value="1"/>
</dbReference>
<evidence type="ECO:0000256" key="9">
    <source>
        <dbReference type="ARBA" id="ARBA00023239"/>
    </source>
</evidence>
<keyword evidence="7" id="KW-0791">Threonine biosynthesis</keyword>
<keyword evidence="15" id="KW-1185">Reference proteome</keyword>
<feature type="domain" description="Threonine synthase N-terminal" evidence="13">
    <location>
        <begin position="4"/>
        <end position="79"/>
    </location>
</feature>
<evidence type="ECO:0000256" key="2">
    <source>
        <dbReference type="ARBA" id="ARBA00004979"/>
    </source>
</evidence>
<dbReference type="InterPro" id="IPR051166">
    <property type="entry name" value="Threonine_Synthase"/>
</dbReference>
<dbReference type="InterPro" id="IPR037158">
    <property type="entry name" value="Thr_synth_N_sf"/>
</dbReference>
<evidence type="ECO:0000256" key="5">
    <source>
        <dbReference type="ARBA" id="ARBA00018679"/>
    </source>
</evidence>
<dbReference type="Gene3D" id="3.90.1380.10">
    <property type="entry name" value="Threonine synthase, N-terminal domain"/>
    <property type="match status" value="1"/>
</dbReference>
<dbReference type="InterPro" id="IPR001926">
    <property type="entry name" value="TrpB-like_PALP"/>
</dbReference>
<comment type="pathway">
    <text evidence="2">Amino-acid biosynthesis; L-threonine biosynthesis; L-threonine from L-aspartate: step 5/5.</text>
</comment>
<dbReference type="Pfam" id="PF00291">
    <property type="entry name" value="PALP"/>
    <property type="match status" value="1"/>
</dbReference>
<dbReference type="Gene3D" id="3.40.50.1100">
    <property type="match status" value="2"/>
</dbReference>